<evidence type="ECO:0000313" key="3">
    <source>
        <dbReference type="Proteomes" id="UP000037460"/>
    </source>
</evidence>
<accession>A0A0M0JUF6</accession>
<evidence type="ECO:0000313" key="2">
    <source>
        <dbReference type="EMBL" id="KOO30150.1"/>
    </source>
</evidence>
<gene>
    <name evidence="2" type="ORF">Ctob_006119</name>
</gene>
<feature type="region of interest" description="Disordered" evidence="1">
    <location>
        <begin position="160"/>
        <end position="201"/>
    </location>
</feature>
<name>A0A0M0JUF6_9EUKA</name>
<evidence type="ECO:0000256" key="1">
    <source>
        <dbReference type="SAM" id="MobiDB-lite"/>
    </source>
</evidence>
<keyword evidence="3" id="KW-1185">Reference proteome</keyword>
<dbReference type="EMBL" id="JWZX01002279">
    <property type="protein sequence ID" value="KOO30150.1"/>
    <property type="molecule type" value="Genomic_DNA"/>
</dbReference>
<feature type="compositionally biased region" description="Low complexity" evidence="1">
    <location>
        <begin position="65"/>
        <end position="79"/>
    </location>
</feature>
<proteinExistence type="predicted"/>
<dbReference type="AlphaFoldDB" id="A0A0M0JUF6"/>
<feature type="region of interest" description="Disordered" evidence="1">
    <location>
        <begin position="1"/>
        <end position="90"/>
    </location>
</feature>
<comment type="caution">
    <text evidence="2">The sequence shown here is derived from an EMBL/GenBank/DDBJ whole genome shotgun (WGS) entry which is preliminary data.</text>
</comment>
<feature type="compositionally biased region" description="Polar residues" evidence="1">
    <location>
        <begin position="190"/>
        <end position="199"/>
    </location>
</feature>
<organism evidence="2 3">
    <name type="scientific">Chrysochromulina tobinii</name>
    <dbReference type="NCBI Taxonomy" id="1460289"/>
    <lineage>
        <taxon>Eukaryota</taxon>
        <taxon>Haptista</taxon>
        <taxon>Haptophyta</taxon>
        <taxon>Prymnesiophyceae</taxon>
        <taxon>Prymnesiales</taxon>
        <taxon>Chrysochromulinaceae</taxon>
        <taxon>Chrysochromulina</taxon>
    </lineage>
</organism>
<protein>
    <submittedName>
        <fullName evidence="2">Uncharacterized protein</fullName>
    </submittedName>
</protein>
<feature type="compositionally biased region" description="Basic and acidic residues" evidence="1">
    <location>
        <begin position="7"/>
        <end position="18"/>
    </location>
</feature>
<feature type="compositionally biased region" description="Acidic residues" evidence="1">
    <location>
        <begin position="38"/>
        <end position="49"/>
    </location>
</feature>
<sequence>MRRSHNRMLDAEHGGAERKGRRGCGRKNSGVVGRSVGDDDEEEHEEEDETSQRVEDKGSMPVATSSRSRSRSAAAGPRVPKLPPPVVKDLSNVDLTQQQPGLQMHPALKVQAMLNRARATQLDEGPAEKWFEPFADAYMDVDENRSEVLTLVFPHDSISMAGVQPPPPPPSTRAVLSGGREAGRKKDGRNSSLPRSSLPGSIRQLGEYRHAPERVTSVYMHTSSGQRFTAKVDVEGIASTDELLRGLRAAYCHYTNEPSPPYGSLLTTVVLGLGKEVHLMEDVAAQAMPPLPGLLPCSHFVMQGCQTALLAAQQHHLRSPGAAYHRAPLMALERWPAPDEPPALGPTSGDVRSLPVALPRRGSAGAGRNTKVATGQRQGRAKR</sequence>
<reference evidence="3" key="1">
    <citation type="journal article" date="2015" name="PLoS Genet.">
        <title>Genome Sequence and Transcriptome Analyses of Chrysochromulina tobin: Metabolic Tools for Enhanced Algal Fitness in the Prominent Order Prymnesiales (Haptophyceae).</title>
        <authorList>
            <person name="Hovde B.T."/>
            <person name="Deodato C.R."/>
            <person name="Hunsperger H.M."/>
            <person name="Ryken S.A."/>
            <person name="Yost W."/>
            <person name="Jha R.K."/>
            <person name="Patterson J."/>
            <person name="Monnat R.J. Jr."/>
            <person name="Barlow S.B."/>
            <person name="Starkenburg S.R."/>
            <person name="Cattolico R.A."/>
        </authorList>
    </citation>
    <scope>NUCLEOTIDE SEQUENCE</scope>
    <source>
        <strain evidence="3">CCMP291</strain>
    </source>
</reference>
<feature type="region of interest" description="Disordered" evidence="1">
    <location>
        <begin position="337"/>
        <end position="383"/>
    </location>
</feature>
<dbReference type="Proteomes" id="UP000037460">
    <property type="component" value="Unassembled WGS sequence"/>
</dbReference>